<reference evidence="1" key="1">
    <citation type="journal article" date="2019" name="MBio">
        <title>Virus Genomes from Deep Sea Sediments Expand the Ocean Megavirome and Support Independent Origins of Viral Gigantism.</title>
        <authorList>
            <person name="Backstrom D."/>
            <person name="Yutin N."/>
            <person name="Jorgensen S.L."/>
            <person name="Dharamshi J."/>
            <person name="Homa F."/>
            <person name="Zaremba-Niedwiedzka K."/>
            <person name="Spang A."/>
            <person name="Wolf Y.I."/>
            <person name="Koonin E.V."/>
            <person name="Ettema T.J."/>
        </authorList>
    </citation>
    <scope>NUCLEOTIDE SEQUENCE</scope>
</reference>
<dbReference type="InterPro" id="IPR009091">
    <property type="entry name" value="RCC1/BLIP-II"/>
</dbReference>
<dbReference type="InterPro" id="IPR051553">
    <property type="entry name" value="Ran_GTPase-activating"/>
</dbReference>
<accession>A0A481ZAF3</accession>
<gene>
    <name evidence="1" type="ORF">LCPAC401_00930</name>
</gene>
<protein>
    <submittedName>
        <fullName evidence="1">Regulator of chromosome condensation protein</fullName>
    </submittedName>
</protein>
<dbReference type="PANTHER" id="PTHR45982">
    <property type="entry name" value="REGULATOR OF CHROMOSOME CONDENSATION"/>
    <property type="match status" value="1"/>
</dbReference>
<dbReference type="Pfam" id="PF13540">
    <property type="entry name" value="RCC1_2"/>
    <property type="match status" value="6"/>
</dbReference>
<proteinExistence type="predicted"/>
<dbReference type="InterPro" id="IPR000408">
    <property type="entry name" value="Reg_chr_condens"/>
</dbReference>
<dbReference type="EMBL" id="MK500577">
    <property type="protein sequence ID" value="QBK92455.1"/>
    <property type="molecule type" value="Genomic_DNA"/>
</dbReference>
<evidence type="ECO:0000313" key="1">
    <source>
        <dbReference type="EMBL" id="QBK92455.1"/>
    </source>
</evidence>
<dbReference type="PROSITE" id="PS50012">
    <property type="entry name" value="RCC1_3"/>
    <property type="match status" value="5"/>
</dbReference>
<organism evidence="1">
    <name type="scientific">Pithovirus LCPAC401</name>
    <dbReference type="NCBI Taxonomy" id="2506595"/>
    <lineage>
        <taxon>Viruses</taxon>
        <taxon>Pithoviruses</taxon>
    </lineage>
</organism>
<name>A0A481ZAF3_9VIRU</name>
<dbReference type="SUPFAM" id="SSF50985">
    <property type="entry name" value="RCC1/BLIP-II"/>
    <property type="match status" value="2"/>
</dbReference>
<sequence length="669" mass="75759">MKYWKLLVKDSLNDLLLNIPDIYTNEHIQLFTDMSLRGMIVESAQIGRFLDSDIERNYISFSLPLELVESITDKLFKFDVICIVNAKNIYHLSEKIDESFHYHELGSATMFLGETINYIDLTSFPEVGNKQTQITRNNVWSIDVEFSKIDDNHYKSIDQYEVNVVNYSRTFRTLNDISAERVKGNIATITVIDAKWPNSSDVIRSYAFDITRQILPHFVNDINIDVEWYDECSNESDPILLEKLSDLDENDIIRVFLGDSEKGECYVKHGLRKHWRNQNLIMRNWIRTDRNIPIEETGYGGKPGTIRYYKLPLSGSWVTESTVNKLSKLINVIRLRIRNKNQLIGNRFGTFGVSEIHGQFPGEDIWEPKPSYSQEERKEGMTKNINPLWGKTVSAGNYHSVALKEDGSLISWGYDFFKQVFDTPEEFDFIQVSAGNLHSVALREDGSLISWGDDREEQISDTPDDSDFIQVSAGGSFSVALREDKSLISWGRDTSHREISDTPTNLDFIQVSAGDSHSVALRENKTIVSWGADSYNQVTDTPEGSIFIQVSAGGLYSVALREDGTLISWGHHSSDLITDKLITDTPSESDFIQVSAGSYHSVALREDGTLTSWGNDSKEQISDTPKDSNFIQVSAGDGYSVALREDGTLVSWGYDKDNQVSDTPLSSNF</sequence>
<dbReference type="PANTHER" id="PTHR45982:SF1">
    <property type="entry name" value="REGULATOR OF CHROMOSOME CONDENSATION"/>
    <property type="match status" value="1"/>
</dbReference>
<dbReference type="Gene3D" id="2.130.10.30">
    <property type="entry name" value="Regulator of chromosome condensation 1/beta-lactamase-inhibitor protein II"/>
    <property type="match status" value="2"/>
</dbReference>
<dbReference type="PROSITE" id="PS00626">
    <property type="entry name" value="RCC1_2"/>
    <property type="match status" value="4"/>
</dbReference>